<dbReference type="Pfam" id="PF12978">
    <property type="entry name" value="DUF3862"/>
    <property type="match status" value="1"/>
</dbReference>
<dbReference type="AlphaFoldDB" id="A0A6N9I334"/>
<accession>A0A6N9I334</accession>
<dbReference type="RefSeq" id="WP_161003662.1">
    <property type="nucleotide sequence ID" value="NZ_WEZQ01000011.1"/>
</dbReference>
<comment type="caution">
    <text evidence="3">The sequence shown here is derived from an EMBL/GenBank/DDBJ whole genome shotgun (WGS) entry which is preliminary data.</text>
</comment>
<dbReference type="Proteomes" id="UP000449209">
    <property type="component" value="Unassembled WGS sequence"/>
</dbReference>
<evidence type="ECO:0000313" key="4">
    <source>
        <dbReference type="Proteomes" id="UP000449209"/>
    </source>
</evidence>
<evidence type="ECO:0008006" key="5">
    <source>
        <dbReference type="Google" id="ProtNLM"/>
    </source>
</evidence>
<reference evidence="3 4" key="1">
    <citation type="journal article" date="2019" name="Appl. Environ. Microbiol.">
        <title>Genetic determinants of hydroxycinnamic acid metabolism in heterofermentative lactobacilli.</title>
        <authorList>
            <person name="Gaur G."/>
            <person name="Oh J.H."/>
            <person name="Filannino P."/>
            <person name="Gobbetti M."/>
            <person name="van Pijkeren J.P."/>
            <person name="Ganzle M.G."/>
        </authorList>
    </citation>
    <scope>NUCLEOTIDE SEQUENCE [LARGE SCALE GENOMIC DNA]</scope>
    <source>
        <strain evidence="3 4">C5</strain>
    </source>
</reference>
<dbReference type="Gene3D" id="3.30.1450.10">
    <property type="match status" value="1"/>
</dbReference>
<keyword evidence="2" id="KW-0472">Membrane</keyword>
<dbReference type="InterPro" id="IPR024418">
    <property type="entry name" value="DUF3862"/>
</dbReference>
<proteinExistence type="predicted"/>
<evidence type="ECO:0000313" key="3">
    <source>
        <dbReference type="EMBL" id="MYV17249.1"/>
    </source>
</evidence>
<feature type="transmembrane region" description="Helical" evidence="2">
    <location>
        <begin position="16"/>
        <end position="36"/>
    </location>
</feature>
<evidence type="ECO:0000256" key="2">
    <source>
        <dbReference type="SAM" id="Phobius"/>
    </source>
</evidence>
<dbReference type="InterPro" id="IPR037873">
    <property type="entry name" value="BamE-like"/>
</dbReference>
<protein>
    <recommendedName>
        <fullName evidence="5">DUF3862 domain-containing protein</fullName>
    </recommendedName>
</protein>
<sequence length="222" mass="25362">MTQKKGKYFQIKKSTFVLTVIGLTMILVFLISLLVITGQETSRWQKYSDEQQKQIDDITWKPQAITRQATNLIKIGQNGSSFQEIKELFGQRNVRLENDLVEGDNASWENNDKTEFVNVSFAKNRANYMEIYSRDANAGYGALHHIISFNDFKSIKKGESILQVQNKLGSPSEVETIIKADNNRTDTWTYGRGIDTHQQIKFSKGGFSIIFHNGVVSKIPRF</sequence>
<name>A0A6N9I334_9LACO</name>
<evidence type="ECO:0000256" key="1">
    <source>
        <dbReference type="ARBA" id="ARBA00022729"/>
    </source>
</evidence>
<keyword evidence="2" id="KW-0812">Transmembrane</keyword>
<gene>
    <name evidence="3" type="ORF">GB993_07000</name>
</gene>
<organism evidence="3 4">
    <name type="scientific">Furfurilactobacillus milii</name>
    <dbReference type="NCBI Taxonomy" id="2888272"/>
    <lineage>
        <taxon>Bacteria</taxon>
        <taxon>Bacillati</taxon>
        <taxon>Bacillota</taxon>
        <taxon>Bacilli</taxon>
        <taxon>Lactobacillales</taxon>
        <taxon>Lactobacillaceae</taxon>
        <taxon>Furfurilactobacillus</taxon>
    </lineage>
</organism>
<dbReference type="EMBL" id="WEZQ01000011">
    <property type="protein sequence ID" value="MYV17249.1"/>
    <property type="molecule type" value="Genomic_DNA"/>
</dbReference>
<keyword evidence="2" id="KW-1133">Transmembrane helix</keyword>
<keyword evidence="1" id="KW-0732">Signal</keyword>